<feature type="region of interest" description="Disordered" evidence="1">
    <location>
        <begin position="43"/>
        <end position="84"/>
    </location>
</feature>
<evidence type="ECO:0000313" key="2">
    <source>
        <dbReference type="EMBL" id="GFD54978.1"/>
    </source>
</evidence>
<reference evidence="2" key="1">
    <citation type="journal article" date="2019" name="Sci. Rep.">
        <title>Draft genome of Tanacetum cinerariifolium, the natural source of mosquito coil.</title>
        <authorList>
            <person name="Yamashiro T."/>
            <person name="Shiraishi A."/>
            <person name="Satake H."/>
            <person name="Nakayama K."/>
        </authorList>
    </citation>
    <scope>NUCLEOTIDE SEQUENCE</scope>
</reference>
<evidence type="ECO:0000256" key="1">
    <source>
        <dbReference type="SAM" id="MobiDB-lite"/>
    </source>
</evidence>
<accession>A0A699XAI8</accession>
<sequence>SHTTRYISPALTQKVFANMRRVRKGCSGIETPLFDNMLQVREEDVEEEVQVPTHDDVAQPTSPLPPSLIVPPSPPHQSPRTSPS</sequence>
<feature type="compositionally biased region" description="Pro residues" evidence="1">
    <location>
        <begin position="62"/>
        <end position="77"/>
    </location>
</feature>
<organism evidence="2">
    <name type="scientific">Tanacetum cinerariifolium</name>
    <name type="common">Dalmatian daisy</name>
    <name type="synonym">Chrysanthemum cinerariifolium</name>
    <dbReference type="NCBI Taxonomy" id="118510"/>
    <lineage>
        <taxon>Eukaryota</taxon>
        <taxon>Viridiplantae</taxon>
        <taxon>Streptophyta</taxon>
        <taxon>Embryophyta</taxon>
        <taxon>Tracheophyta</taxon>
        <taxon>Spermatophyta</taxon>
        <taxon>Magnoliopsida</taxon>
        <taxon>eudicotyledons</taxon>
        <taxon>Gunneridae</taxon>
        <taxon>Pentapetalae</taxon>
        <taxon>asterids</taxon>
        <taxon>campanulids</taxon>
        <taxon>Asterales</taxon>
        <taxon>Asteraceae</taxon>
        <taxon>Asteroideae</taxon>
        <taxon>Anthemideae</taxon>
        <taxon>Anthemidinae</taxon>
        <taxon>Tanacetum</taxon>
    </lineage>
</organism>
<feature type="non-terminal residue" evidence="2">
    <location>
        <position position="1"/>
    </location>
</feature>
<proteinExistence type="predicted"/>
<dbReference type="AlphaFoldDB" id="A0A699XAI8"/>
<name>A0A699XAI8_TANCI</name>
<dbReference type="EMBL" id="BKCJ011812628">
    <property type="protein sequence ID" value="GFD54978.1"/>
    <property type="molecule type" value="Genomic_DNA"/>
</dbReference>
<protein>
    <submittedName>
        <fullName evidence="2">Uncharacterized protein</fullName>
    </submittedName>
</protein>
<comment type="caution">
    <text evidence="2">The sequence shown here is derived from an EMBL/GenBank/DDBJ whole genome shotgun (WGS) entry which is preliminary data.</text>
</comment>
<gene>
    <name evidence="2" type="ORF">Tci_926947</name>
</gene>